<feature type="transmembrane region" description="Helical" evidence="5">
    <location>
        <begin position="61"/>
        <end position="80"/>
    </location>
</feature>
<dbReference type="InterPro" id="IPR000276">
    <property type="entry name" value="GPCR_Rhodpsn"/>
</dbReference>
<evidence type="ECO:0000313" key="7">
    <source>
        <dbReference type="EMBL" id="CAF1289770.1"/>
    </source>
</evidence>
<dbReference type="Proteomes" id="UP000663828">
    <property type="component" value="Unassembled WGS sequence"/>
</dbReference>
<feature type="transmembrane region" description="Helical" evidence="5">
    <location>
        <begin position="27"/>
        <end position="49"/>
    </location>
</feature>
<feature type="transmembrane region" description="Helical" evidence="5">
    <location>
        <begin position="265"/>
        <end position="287"/>
    </location>
</feature>
<keyword evidence="8" id="KW-1185">Reference proteome</keyword>
<evidence type="ECO:0000313" key="9">
    <source>
        <dbReference type="Proteomes" id="UP000663852"/>
    </source>
</evidence>
<dbReference type="EMBL" id="CAJNOJ010000188">
    <property type="protein sequence ID" value="CAF1264454.1"/>
    <property type="molecule type" value="Genomic_DNA"/>
</dbReference>
<evidence type="ECO:0000256" key="1">
    <source>
        <dbReference type="ARBA" id="ARBA00004370"/>
    </source>
</evidence>
<sequence>MTNNFSAATEFSTKDTYLPPNWLDIKFSLYLVGEGLSIPCYLFVFYHLLAKKAARTTLCNHSPLVVLIFSFINLIIDLPLQMSYYRRGFYLPFNPAICLVHRLVDYGMWYGAIIAMLWLSFERHLLIFHSNLVRTARGRLVFHYAPVIYFCLLFLRPCEQKYNAYIFLCGGPFDKCPLSSALSWYLVIAHDIVPVPLIVILSGNLLVRVIVQKRRLQHGNSWRQNRKMMMQFMFLSVVYIIFILPFAIVRLLITVGITNFNTNVSFFLFNMTNVLSIVISYAMAVSLPNLRQKLRTLVCQKPTEENVFILTYRARP</sequence>
<feature type="transmembrane region" description="Helical" evidence="5">
    <location>
        <begin position="232"/>
        <end position="253"/>
    </location>
</feature>
<dbReference type="OrthoDB" id="10045248at2759"/>
<evidence type="ECO:0000256" key="2">
    <source>
        <dbReference type="ARBA" id="ARBA00022692"/>
    </source>
</evidence>
<dbReference type="EMBL" id="CAJNOR010002405">
    <property type="protein sequence ID" value="CAF1289770.1"/>
    <property type="molecule type" value="Genomic_DNA"/>
</dbReference>
<keyword evidence="3 5" id="KW-1133">Transmembrane helix</keyword>
<dbReference type="Proteomes" id="UP000663852">
    <property type="component" value="Unassembled WGS sequence"/>
</dbReference>
<dbReference type="Gene3D" id="1.20.1070.10">
    <property type="entry name" value="Rhodopsin 7-helix transmembrane proteins"/>
    <property type="match status" value="1"/>
</dbReference>
<dbReference type="AlphaFoldDB" id="A0A815B3J6"/>
<comment type="caution">
    <text evidence="6">The sequence shown here is derived from an EMBL/GenBank/DDBJ whole genome shotgun (WGS) entry which is preliminary data.</text>
</comment>
<proteinExistence type="predicted"/>
<accession>A0A815B3J6</accession>
<gene>
    <name evidence="6" type="ORF">EDS130_LOCUS28688</name>
    <name evidence="7" type="ORF">XAT740_LOCUS28273</name>
</gene>
<keyword evidence="2 5" id="KW-0812">Transmembrane</keyword>
<dbReference type="GO" id="GO:0016020">
    <property type="term" value="C:membrane"/>
    <property type="evidence" value="ECO:0007669"/>
    <property type="project" value="UniProtKB-SubCell"/>
</dbReference>
<evidence type="ECO:0000313" key="6">
    <source>
        <dbReference type="EMBL" id="CAF1264454.1"/>
    </source>
</evidence>
<dbReference type="SUPFAM" id="SSF81321">
    <property type="entry name" value="Family A G protein-coupled receptor-like"/>
    <property type="match status" value="1"/>
</dbReference>
<evidence type="ECO:0000256" key="3">
    <source>
        <dbReference type="ARBA" id="ARBA00022989"/>
    </source>
</evidence>
<organism evidence="6 9">
    <name type="scientific">Adineta ricciae</name>
    <name type="common">Rotifer</name>
    <dbReference type="NCBI Taxonomy" id="249248"/>
    <lineage>
        <taxon>Eukaryota</taxon>
        <taxon>Metazoa</taxon>
        <taxon>Spiralia</taxon>
        <taxon>Gnathifera</taxon>
        <taxon>Rotifera</taxon>
        <taxon>Eurotatoria</taxon>
        <taxon>Bdelloidea</taxon>
        <taxon>Adinetida</taxon>
        <taxon>Adinetidae</taxon>
        <taxon>Adineta</taxon>
    </lineage>
</organism>
<dbReference type="PROSITE" id="PS00237">
    <property type="entry name" value="G_PROTEIN_RECEP_F1_1"/>
    <property type="match status" value="1"/>
</dbReference>
<reference evidence="6" key="1">
    <citation type="submission" date="2021-02" db="EMBL/GenBank/DDBJ databases">
        <authorList>
            <person name="Nowell W R."/>
        </authorList>
    </citation>
    <scope>NUCLEOTIDE SEQUENCE</scope>
</reference>
<evidence type="ECO:0000256" key="5">
    <source>
        <dbReference type="SAM" id="Phobius"/>
    </source>
</evidence>
<feature type="transmembrane region" description="Helical" evidence="5">
    <location>
        <begin position="100"/>
        <end position="119"/>
    </location>
</feature>
<evidence type="ECO:0000256" key="4">
    <source>
        <dbReference type="ARBA" id="ARBA00023136"/>
    </source>
</evidence>
<feature type="transmembrane region" description="Helical" evidence="5">
    <location>
        <begin position="192"/>
        <end position="211"/>
    </location>
</feature>
<evidence type="ECO:0008006" key="10">
    <source>
        <dbReference type="Google" id="ProtNLM"/>
    </source>
</evidence>
<comment type="subcellular location">
    <subcellularLocation>
        <location evidence="1">Membrane</location>
    </subcellularLocation>
</comment>
<keyword evidence="4 5" id="KW-0472">Membrane</keyword>
<name>A0A815B3J6_ADIRI</name>
<feature type="transmembrane region" description="Helical" evidence="5">
    <location>
        <begin position="140"/>
        <end position="157"/>
    </location>
</feature>
<protein>
    <recommendedName>
        <fullName evidence="10">G-protein coupled receptors family 1 profile domain-containing protein</fullName>
    </recommendedName>
</protein>
<evidence type="ECO:0000313" key="8">
    <source>
        <dbReference type="Proteomes" id="UP000663828"/>
    </source>
</evidence>
<dbReference type="Pfam" id="PF00001">
    <property type="entry name" value="7tm_1"/>
    <property type="match status" value="1"/>
</dbReference>
<dbReference type="GO" id="GO:0004930">
    <property type="term" value="F:G protein-coupled receptor activity"/>
    <property type="evidence" value="ECO:0007669"/>
    <property type="project" value="InterPro"/>
</dbReference>